<keyword evidence="3" id="KW-1185">Reference proteome</keyword>
<dbReference type="RefSeq" id="WP_128420954.1">
    <property type="nucleotide sequence ID" value="NZ_CP049017.1"/>
</dbReference>
<dbReference type="SUPFAM" id="SSF55729">
    <property type="entry name" value="Acyl-CoA N-acyltransferases (Nat)"/>
    <property type="match status" value="1"/>
</dbReference>
<comment type="caution">
    <text evidence="2">The sequence shown here is derived from an EMBL/GenBank/DDBJ whole genome shotgun (WGS) entry which is preliminary data.</text>
</comment>
<dbReference type="PANTHER" id="PTHR43233:SF1">
    <property type="entry name" value="FAMILY N-ACETYLTRANSFERASE, PUTATIVE (AFU_ORTHOLOGUE AFUA_6G03350)-RELATED"/>
    <property type="match status" value="1"/>
</dbReference>
<name>A0A2S6ZD23_9XANT</name>
<reference evidence="2 3" key="1">
    <citation type="submission" date="2016-08" db="EMBL/GenBank/DDBJ databases">
        <title>Evolution of the type three secretion system and type three effector repertoires in Xanthomonas.</title>
        <authorList>
            <person name="Merda D."/>
            <person name="Briand M."/>
            <person name="Bosis E."/>
            <person name="Rousseau C."/>
            <person name="Portier P."/>
            <person name="Jacques M.-A."/>
            <person name="Fischer-Le Saux M."/>
        </authorList>
    </citation>
    <scope>NUCLEOTIDE SEQUENCE [LARGE SCALE GENOMIC DNA]</scope>
    <source>
        <strain evidence="2 3">CFBP 4691</strain>
    </source>
</reference>
<dbReference type="InterPro" id="IPR000182">
    <property type="entry name" value="GNAT_dom"/>
</dbReference>
<dbReference type="InterPro" id="IPR016181">
    <property type="entry name" value="Acyl_CoA_acyltransferase"/>
</dbReference>
<protein>
    <submittedName>
        <fullName evidence="2">GNAT family N-acetyltransferase</fullName>
    </submittedName>
</protein>
<evidence type="ECO:0000313" key="3">
    <source>
        <dbReference type="Proteomes" id="UP000239898"/>
    </source>
</evidence>
<dbReference type="Gene3D" id="3.40.630.30">
    <property type="match status" value="1"/>
</dbReference>
<dbReference type="InterPro" id="IPR053144">
    <property type="entry name" value="Acetyltransferase_Butenolide"/>
</dbReference>
<dbReference type="AlphaFoldDB" id="A0A2S6ZD23"/>
<evidence type="ECO:0000313" key="2">
    <source>
        <dbReference type="EMBL" id="PPT89202.1"/>
    </source>
</evidence>
<proteinExistence type="predicted"/>
<dbReference type="EMBL" id="MIGX01000071">
    <property type="protein sequence ID" value="PPT89202.1"/>
    <property type="molecule type" value="Genomic_DNA"/>
</dbReference>
<sequence length="147" mass="15721">MTVLRISTDQAELDVARIHRFLCGEAAWSRGISRSTVERAIAGSLCCGGDVEGAGQVAFARVVNDGAAFGDLADVLVLSAHRRRGHGRRVMDAVMVHPQLQGLRRLLLATSDAHGLYGPYGFAAQARPPSLMERLRSDLYLAAGAAH</sequence>
<gene>
    <name evidence="2" type="ORF">XthCFBP4691_13860</name>
</gene>
<dbReference type="Proteomes" id="UP000239898">
    <property type="component" value="Unassembled WGS sequence"/>
</dbReference>
<dbReference type="OrthoDB" id="3216107at2"/>
<dbReference type="PANTHER" id="PTHR43233">
    <property type="entry name" value="FAMILY N-ACETYLTRANSFERASE, PUTATIVE (AFU_ORTHOLOGUE AFUA_6G03350)-RELATED"/>
    <property type="match status" value="1"/>
</dbReference>
<dbReference type="GO" id="GO:0016747">
    <property type="term" value="F:acyltransferase activity, transferring groups other than amino-acyl groups"/>
    <property type="evidence" value="ECO:0007669"/>
    <property type="project" value="InterPro"/>
</dbReference>
<dbReference type="PROSITE" id="PS51186">
    <property type="entry name" value="GNAT"/>
    <property type="match status" value="1"/>
</dbReference>
<keyword evidence="2" id="KW-0808">Transferase</keyword>
<organism evidence="2 3">
    <name type="scientific">Xanthomonas theicola</name>
    <dbReference type="NCBI Taxonomy" id="56464"/>
    <lineage>
        <taxon>Bacteria</taxon>
        <taxon>Pseudomonadati</taxon>
        <taxon>Pseudomonadota</taxon>
        <taxon>Gammaproteobacteria</taxon>
        <taxon>Lysobacterales</taxon>
        <taxon>Lysobacteraceae</taxon>
        <taxon>Xanthomonas</taxon>
    </lineage>
</organism>
<evidence type="ECO:0000259" key="1">
    <source>
        <dbReference type="PROSITE" id="PS51186"/>
    </source>
</evidence>
<accession>A0A2S6ZD23</accession>
<dbReference type="Pfam" id="PF13508">
    <property type="entry name" value="Acetyltransf_7"/>
    <property type="match status" value="1"/>
</dbReference>
<feature type="domain" description="N-acetyltransferase" evidence="1">
    <location>
        <begin position="1"/>
        <end position="146"/>
    </location>
</feature>